<comment type="subunit">
    <text evidence="2 7">Heterodimer of SbcC and SbcD.</text>
</comment>
<dbReference type="Pfam" id="PF12320">
    <property type="entry name" value="SbcD_C"/>
    <property type="match status" value="1"/>
</dbReference>
<protein>
    <recommendedName>
        <fullName evidence="3 7">Nuclease SbcCD subunit D</fullName>
    </recommendedName>
</protein>
<dbReference type="RefSeq" id="WP_074589944.1">
    <property type="nucleotide sequence ID" value="NZ_FNEI01000011.1"/>
</dbReference>
<dbReference type="Pfam" id="PF00149">
    <property type="entry name" value="Metallophos"/>
    <property type="match status" value="1"/>
</dbReference>
<dbReference type="InterPro" id="IPR004843">
    <property type="entry name" value="Calcineurin-like_PHP"/>
</dbReference>
<keyword evidence="12" id="KW-1185">Reference proteome</keyword>
<dbReference type="InterPro" id="IPR041796">
    <property type="entry name" value="Mre11_N"/>
</dbReference>
<dbReference type="STRING" id="1045773.SAMN05216555_11196"/>
<keyword evidence="6 7" id="KW-0269">Exonuclease</keyword>
<feature type="domain" description="Calcineurin-like phosphoesterase" evidence="9">
    <location>
        <begin position="1"/>
        <end position="92"/>
    </location>
</feature>
<dbReference type="GO" id="GO:0008408">
    <property type="term" value="F:3'-5' exonuclease activity"/>
    <property type="evidence" value="ECO:0007669"/>
    <property type="project" value="InterPro"/>
</dbReference>
<dbReference type="InterPro" id="IPR004593">
    <property type="entry name" value="SbcD"/>
</dbReference>
<feature type="region of interest" description="Disordered" evidence="8">
    <location>
        <begin position="127"/>
        <end position="151"/>
    </location>
</feature>
<dbReference type="InterPro" id="IPR026843">
    <property type="entry name" value="SbcD_C"/>
</dbReference>
<evidence type="ECO:0000256" key="7">
    <source>
        <dbReference type="RuleBase" id="RU363069"/>
    </source>
</evidence>
<dbReference type="GO" id="GO:0006310">
    <property type="term" value="P:DNA recombination"/>
    <property type="evidence" value="ECO:0007669"/>
    <property type="project" value="UniProtKB-KW"/>
</dbReference>
<keyword evidence="5 7" id="KW-0378">Hydrolase</keyword>
<evidence type="ECO:0000256" key="5">
    <source>
        <dbReference type="ARBA" id="ARBA00022801"/>
    </source>
</evidence>
<evidence type="ECO:0000313" key="11">
    <source>
        <dbReference type="EMBL" id="SDJ49382.1"/>
    </source>
</evidence>
<comment type="similarity">
    <text evidence="1 7">Belongs to the SbcD family.</text>
</comment>
<dbReference type="GO" id="GO:0006260">
    <property type="term" value="P:DNA replication"/>
    <property type="evidence" value="ECO:0007669"/>
    <property type="project" value="UniProtKB-KW"/>
</dbReference>
<dbReference type="GO" id="GO:0004519">
    <property type="term" value="F:endonuclease activity"/>
    <property type="evidence" value="ECO:0007669"/>
    <property type="project" value="UniProtKB-KW"/>
</dbReference>
<dbReference type="CDD" id="cd00840">
    <property type="entry name" value="MPP_Mre11_N"/>
    <property type="match status" value="1"/>
</dbReference>
<organism evidence="11 12">
    <name type="scientific">Arthrobacter cupressi</name>
    <dbReference type="NCBI Taxonomy" id="1045773"/>
    <lineage>
        <taxon>Bacteria</taxon>
        <taxon>Bacillati</taxon>
        <taxon>Actinomycetota</taxon>
        <taxon>Actinomycetes</taxon>
        <taxon>Micrococcales</taxon>
        <taxon>Micrococcaceae</taxon>
        <taxon>Arthrobacter</taxon>
    </lineage>
</organism>
<evidence type="ECO:0000256" key="8">
    <source>
        <dbReference type="SAM" id="MobiDB-lite"/>
    </source>
</evidence>
<evidence type="ECO:0000259" key="10">
    <source>
        <dbReference type="Pfam" id="PF12320"/>
    </source>
</evidence>
<keyword evidence="7" id="KW-0233">DNA recombination</keyword>
<dbReference type="InterPro" id="IPR050535">
    <property type="entry name" value="DNA_Repair-Maintenance_Comp"/>
</dbReference>
<keyword evidence="7" id="KW-0235">DNA replication</keyword>
<dbReference type="PANTHER" id="PTHR30337:SF0">
    <property type="entry name" value="NUCLEASE SBCCD SUBUNIT D"/>
    <property type="match status" value="1"/>
</dbReference>
<sequence length="417" mass="44464">MRLLHTSDWHLGRSFHGVGMLDAQRAFIAQLVDFVREQSVDVVLIAGDVYDRALPGLDVVKLLDEALVGITGAGAQVVLTSGNHDSAIRLGFASRLLERGGVHLRTRVEELDSPVLFSLGEEGPRVVGAAEDPGGHAGRDHSGPDHPGPDHPGALLAVYGIPYLEPRLVAGKLKAAAHHFDVTRAAVERIRADLAARRGATSVHAVVLAHTFASGGITSDSERELSIGGLGAVPLDLFEGFAYTALGHLHGRQELAPNVRYSGSPLAYSFSESKHRKGAWLLDVGPDGLAGVTEVLWQAPRELAVLRGRLAELLESPELSWAESAYCQVTLTDPVRPPQAMEQLRTRFPDTLVLGFEPEGGAEKGKISYSSRVAGAQDDLGVCCGFLDHVRGRAAGDQETAALREALEAVRLEGAEL</sequence>
<dbReference type="PANTHER" id="PTHR30337">
    <property type="entry name" value="COMPONENT OF ATP-DEPENDENT DSDNA EXONUCLEASE"/>
    <property type="match status" value="1"/>
</dbReference>
<dbReference type="Gene3D" id="3.60.21.10">
    <property type="match status" value="1"/>
</dbReference>
<evidence type="ECO:0000313" key="12">
    <source>
        <dbReference type="Proteomes" id="UP000182130"/>
    </source>
</evidence>
<dbReference type="EMBL" id="FNEI01000011">
    <property type="protein sequence ID" value="SDJ49382.1"/>
    <property type="molecule type" value="Genomic_DNA"/>
</dbReference>
<dbReference type="OrthoDB" id="9773856at2"/>
<gene>
    <name evidence="7" type="primary">sbcD</name>
    <name evidence="11" type="ORF">SAMN05216555_11196</name>
</gene>
<evidence type="ECO:0000256" key="4">
    <source>
        <dbReference type="ARBA" id="ARBA00022722"/>
    </source>
</evidence>
<dbReference type="InterPro" id="IPR029052">
    <property type="entry name" value="Metallo-depent_PP-like"/>
</dbReference>
<reference evidence="12" key="1">
    <citation type="submission" date="2016-10" db="EMBL/GenBank/DDBJ databases">
        <authorList>
            <person name="Varghese N."/>
            <person name="Submissions S."/>
        </authorList>
    </citation>
    <scope>NUCLEOTIDE SEQUENCE [LARGE SCALE GENOMIC DNA]</scope>
    <source>
        <strain evidence="12">CGMCC 1.10783</strain>
    </source>
</reference>
<evidence type="ECO:0000259" key="9">
    <source>
        <dbReference type="Pfam" id="PF00149"/>
    </source>
</evidence>
<comment type="function">
    <text evidence="7">SbcCD cleaves DNA hairpin structures. These structures can inhibit DNA replication and are intermediates in certain DNA recombination reactions. The complex acts as a 3'-&gt;5' double strand exonuclease that can open hairpins. It also has a 5' single-strand endonuclease activity.</text>
</comment>
<feature type="domain" description="Nuclease SbcCD subunit D C-terminal" evidence="10">
    <location>
        <begin position="300"/>
        <end position="353"/>
    </location>
</feature>
<evidence type="ECO:0000256" key="3">
    <source>
        <dbReference type="ARBA" id="ARBA00013365"/>
    </source>
</evidence>
<evidence type="ECO:0000256" key="6">
    <source>
        <dbReference type="ARBA" id="ARBA00022839"/>
    </source>
</evidence>
<proteinExistence type="inferred from homology"/>
<keyword evidence="4 7" id="KW-0540">Nuclease</keyword>
<dbReference type="NCBIfam" id="TIGR00619">
    <property type="entry name" value="sbcd"/>
    <property type="match status" value="1"/>
</dbReference>
<accession>A0A1G8U6F5</accession>
<feature type="compositionally biased region" description="Basic and acidic residues" evidence="8">
    <location>
        <begin position="133"/>
        <end position="149"/>
    </location>
</feature>
<name>A0A1G8U6F5_9MICC</name>
<keyword evidence="7" id="KW-0255">Endonuclease</keyword>
<dbReference type="Proteomes" id="UP000182130">
    <property type="component" value="Unassembled WGS sequence"/>
</dbReference>
<dbReference type="AlphaFoldDB" id="A0A1G8U6F5"/>
<dbReference type="SUPFAM" id="SSF56300">
    <property type="entry name" value="Metallo-dependent phosphatases"/>
    <property type="match status" value="1"/>
</dbReference>
<evidence type="ECO:0000256" key="1">
    <source>
        <dbReference type="ARBA" id="ARBA00010555"/>
    </source>
</evidence>
<evidence type="ECO:0000256" key="2">
    <source>
        <dbReference type="ARBA" id="ARBA00011322"/>
    </source>
</evidence>